<dbReference type="InterPro" id="IPR003598">
    <property type="entry name" value="Ig_sub2"/>
</dbReference>
<dbReference type="PANTHER" id="PTHR10075">
    <property type="entry name" value="BASIGIN RELATED"/>
    <property type="match status" value="1"/>
</dbReference>
<dbReference type="InterPro" id="IPR007110">
    <property type="entry name" value="Ig-like_dom"/>
</dbReference>
<evidence type="ECO:0000313" key="5">
    <source>
        <dbReference type="EMBL" id="KAL3272655.1"/>
    </source>
</evidence>
<dbReference type="Gene3D" id="2.60.40.10">
    <property type="entry name" value="Immunoglobulins"/>
    <property type="match status" value="4"/>
</dbReference>
<dbReference type="GO" id="GO:0048812">
    <property type="term" value="P:neuron projection morphogenesis"/>
    <property type="evidence" value="ECO:0007669"/>
    <property type="project" value="UniProtKB-ARBA"/>
</dbReference>
<dbReference type="InterPro" id="IPR036116">
    <property type="entry name" value="FN3_sf"/>
</dbReference>
<dbReference type="FunFam" id="2.60.40.10:FF:000877">
    <property type="entry name" value="CLUMA_CG002357, isoform A"/>
    <property type="match status" value="1"/>
</dbReference>
<proteinExistence type="predicted"/>
<dbReference type="CDD" id="cd00096">
    <property type="entry name" value="Ig"/>
    <property type="match status" value="1"/>
</dbReference>
<dbReference type="FunFam" id="2.60.40.10:FF:001233">
    <property type="entry name" value="Uncharacterized protein, isoform B"/>
    <property type="match status" value="1"/>
</dbReference>
<dbReference type="InterPro" id="IPR003961">
    <property type="entry name" value="FN3_dom"/>
</dbReference>
<dbReference type="SMART" id="SM00408">
    <property type="entry name" value="IGc2"/>
    <property type="match status" value="3"/>
</dbReference>
<keyword evidence="2" id="KW-0393">Immunoglobulin domain</keyword>
<accession>A0ABD2N1M1</accession>
<name>A0ABD2N1M1_9CUCU</name>
<feature type="region of interest" description="Disordered" evidence="3">
    <location>
        <begin position="153"/>
        <end position="173"/>
    </location>
</feature>
<dbReference type="SUPFAM" id="SSF48726">
    <property type="entry name" value="Immunoglobulin"/>
    <property type="match status" value="3"/>
</dbReference>
<dbReference type="InterPro" id="IPR013098">
    <property type="entry name" value="Ig_I-set"/>
</dbReference>
<dbReference type="InterPro" id="IPR036179">
    <property type="entry name" value="Ig-like_dom_sf"/>
</dbReference>
<evidence type="ECO:0000256" key="2">
    <source>
        <dbReference type="ARBA" id="ARBA00023319"/>
    </source>
</evidence>
<dbReference type="Proteomes" id="UP001516400">
    <property type="component" value="Unassembled WGS sequence"/>
</dbReference>
<evidence type="ECO:0000256" key="3">
    <source>
        <dbReference type="SAM" id="MobiDB-lite"/>
    </source>
</evidence>
<dbReference type="PANTHER" id="PTHR10075:SF109">
    <property type="entry name" value="NEURAL_ECTODERMAL DEVELOPMENT FACTOR IMP-L2"/>
    <property type="match status" value="1"/>
</dbReference>
<dbReference type="PROSITE" id="PS50835">
    <property type="entry name" value="IG_LIKE"/>
    <property type="match status" value="3"/>
</dbReference>
<keyword evidence="6" id="KW-1185">Reference proteome</keyword>
<evidence type="ECO:0000313" key="6">
    <source>
        <dbReference type="Proteomes" id="UP001516400"/>
    </source>
</evidence>
<feature type="domain" description="Ig-like" evidence="4">
    <location>
        <begin position="213"/>
        <end position="299"/>
    </location>
</feature>
<dbReference type="InterPro" id="IPR013783">
    <property type="entry name" value="Ig-like_fold"/>
</dbReference>
<organism evidence="5 6">
    <name type="scientific">Cryptolaemus montrouzieri</name>
    <dbReference type="NCBI Taxonomy" id="559131"/>
    <lineage>
        <taxon>Eukaryota</taxon>
        <taxon>Metazoa</taxon>
        <taxon>Ecdysozoa</taxon>
        <taxon>Arthropoda</taxon>
        <taxon>Hexapoda</taxon>
        <taxon>Insecta</taxon>
        <taxon>Pterygota</taxon>
        <taxon>Neoptera</taxon>
        <taxon>Endopterygota</taxon>
        <taxon>Coleoptera</taxon>
        <taxon>Polyphaga</taxon>
        <taxon>Cucujiformia</taxon>
        <taxon>Coccinelloidea</taxon>
        <taxon>Coccinellidae</taxon>
        <taxon>Scymninae</taxon>
        <taxon>Scymnini</taxon>
        <taxon>Cryptolaemus</taxon>
    </lineage>
</organism>
<dbReference type="Pfam" id="PF13927">
    <property type="entry name" value="Ig_3"/>
    <property type="match status" value="1"/>
</dbReference>
<keyword evidence="1" id="KW-0677">Repeat</keyword>
<dbReference type="Pfam" id="PF07679">
    <property type="entry name" value="I-set"/>
    <property type="match status" value="1"/>
</dbReference>
<dbReference type="SMART" id="SM00406">
    <property type="entry name" value="IGv"/>
    <property type="match status" value="2"/>
</dbReference>
<feature type="domain" description="Ig-like" evidence="4">
    <location>
        <begin position="304"/>
        <end position="392"/>
    </location>
</feature>
<dbReference type="SMART" id="SM00060">
    <property type="entry name" value="FN3"/>
    <property type="match status" value="1"/>
</dbReference>
<dbReference type="InterPro" id="IPR003599">
    <property type="entry name" value="Ig_sub"/>
</dbReference>
<reference evidence="5 6" key="1">
    <citation type="journal article" date="2021" name="BMC Biol.">
        <title>Horizontally acquired antibacterial genes associated with adaptive radiation of ladybird beetles.</title>
        <authorList>
            <person name="Li H.S."/>
            <person name="Tang X.F."/>
            <person name="Huang Y.H."/>
            <person name="Xu Z.Y."/>
            <person name="Chen M.L."/>
            <person name="Du X.Y."/>
            <person name="Qiu B.Y."/>
            <person name="Chen P.T."/>
            <person name="Zhang W."/>
            <person name="Slipinski A."/>
            <person name="Escalona H.E."/>
            <person name="Waterhouse R.M."/>
            <person name="Zwick A."/>
            <person name="Pang H."/>
        </authorList>
    </citation>
    <scope>NUCLEOTIDE SEQUENCE [LARGE SCALE GENOMIC DNA]</scope>
    <source>
        <strain evidence="5">SYSU2018</strain>
    </source>
</reference>
<comment type="caution">
    <text evidence="5">The sequence shown here is derived from an EMBL/GenBank/DDBJ whole genome shotgun (WGS) entry which is preliminary data.</text>
</comment>
<protein>
    <recommendedName>
        <fullName evidence="4">Ig-like domain-containing protein</fullName>
    </recommendedName>
</protein>
<gene>
    <name evidence="5" type="ORF">HHI36_014120</name>
</gene>
<dbReference type="SUPFAM" id="SSF49265">
    <property type="entry name" value="Fibronectin type III"/>
    <property type="match status" value="1"/>
</dbReference>
<dbReference type="CDD" id="cd00063">
    <property type="entry name" value="FN3"/>
    <property type="match status" value="1"/>
</dbReference>
<dbReference type="EMBL" id="JABFTP020000062">
    <property type="protein sequence ID" value="KAL3272655.1"/>
    <property type="molecule type" value="Genomic_DNA"/>
</dbReference>
<evidence type="ECO:0000256" key="1">
    <source>
        <dbReference type="ARBA" id="ARBA00022737"/>
    </source>
</evidence>
<dbReference type="InterPro" id="IPR013106">
    <property type="entry name" value="Ig_V-set"/>
</dbReference>
<sequence length="576" mass="63460">MKITVKKKNKKWTGIRHNTTYQQAIKKSLNDNEIPIENVNINVDDLNTKINEALTEAHGKFRSEGLHIYAIAILFPTGSNLYSGLNELIDPSHHDALPPNFVTPGQTYRIATGSTVVLPCRISQPGSYVLAWKRGIAVLTAGPVKVSPDPRLRLLPSPSRPPSLPGSVPELSGSGYSLEIRDVKPQDAGDYVCQIGTMEPKEITHTLEILVPPRIHFVSHGGPVEVLQGATVKMECRASGNPVPTLAWTRKNNDLPSGEKSVLGQSLVIQHADRHSAGIYQCTADNGVGQPDVRQITLSVLYGPEVDPERGTVHTGLGLEAQLVCIVHAEPAPQVLWYKDTAQLGTTEQHTAHSRGNRYTLVIRNVSRLDFGNYSCVASNVHGKGRSQIILTGVAGLAVFDSSSIGSDKDIYNITWSVTSHAVILEYRVFYRMKPRHHRSGAEHRETFRTFANSTVKMDFSNQWNSVVIPASISTDTPPYPGVTRQKMSYLMRQLQPGTTYEVRVQAKNIHGWNKLSPIFHFTTRSNEQENLVEPTAQPAVYGTGGQGTFLFNGVEAIPLVPIFTITSLSWVLKFF</sequence>
<dbReference type="AlphaFoldDB" id="A0ABD2N1M1"/>
<evidence type="ECO:0000259" key="4">
    <source>
        <dbReference type="PROSITE" id="PS50835"/>
    </source>
</evidence>
<dbReference type="Pfam" id="PF00041">
    <property type="entry name" value="fn3"/>
    <property type="match status" value="1"/>
</dbReference>
<dbReference type="SMART" id="SM00409">
    <property type="entry name" value="IG"/>
    <property type="match status" value="3"/>
</dbReference>
<feature type="domain" description="Ig-like" evidence="4">
    <location>
        <begin position="98"/>
        <end position="204"/>
    </location>
</feature>